<comment type="caution">
    <text evidence="1">The sequence shown here is derived from an EMBL/GenBank/DDBJ whole genome shotgun (WGS) entry which is preliminary data.</text>
</comment>
<name>A0A2S4PXH7_9PEZI</name>
<keyword evidence="2" id="KW-1185">Reference proteome</keyword>
<accession>A0A2S4PXH7</accession>
<organism evidence="1 2">
    <name type="scientific">Erysiphe pulchra</name>
    <dbReference type="NCBI Taxonomy" id="225359"/>
    <lineage>
        <taxon>Eukaryota</taxon>
        <taxon>Fungi</taxon>
        <taxon>Dikarya</taxon>
        <taxon>Ascomycota</taxon>
        <taxon>Pezizomycotina</taxon>
        <taxon>Leotiomycetes</taxon>
        <taxon>Erysiphales</taxon>
        <taxon>Erysiphaceae</taxon>
        <taxon>Erysiphe</taxon>
    </lineage>
</organism>
<evidence type="ECO:0000313" key="1">
    <source>
        <dbReference type="EMBL" id="POS86759.1"/>
    </source>
</evidence>
<protein>
    <submittedName>
        <fullName evidence="1">Uncharacterized protein</fullName>
    </submittedName>
</protein>
<sequence length="158" mass="18582">MSTNITLMPLQTPYKNKFSLENKARLDLAVVWILDPESVDPNTMEAPGPTQAYHKYQLDAKKFSKLISRVFRRAIKALIKSAIDSLFAKEPLPREFPSERWFSIWLKTRKNALGVHEIKTKPISQARLEFHFSAVIKEWSVDYRNWIRIRKIRKAKRV</sequence>
<dbReference type="OrthoDB" id="3562866at2759"/>
<dbReference type="AlphaFoldDB" id="A0A2S4PXH7"/>
<dbReference type="EMBL" id="PEDP01000258">
    <property type="protein sequence ID" value="POS86759.1"/>
    <property type="molecule type" value="Genomic_DNA"/>
</dbReference>
<evidence type="ECO:0000313" key="2">
    <source>
        <dbReference type="Proteomes" id="UP000237438"/>
    </source>
</evidence>
<reference evidence="1 2" key="1">
    <citation type="submission" date="2017-10" db="EMBL/GenBank/DDBJ databases">
        <title>Development of genomic resources for the powdery mildew, Erysiphe pulchra.</title>
        <authorList>
            <person name="Wadl P.A."/>
            <person name="Mack B.M."/>
            <person name="Moore G."/>
            <person name="Beltz S.B."/>
        </authorList>
    </citation>
    <scope>NUCLEOTIDE SEQUENCE [LARGE SCALE GENOMIC DNA]</scope>
    <source>
        <strain evidence="1">Cflorida</strain>
    </source>
</reference>
<dbReference type="Proteomes" id="UP000237438">
    <property type="component" value="Unassembled WGS sequence"/>
</dbReference>
<gene>
    <name evidence="1" type="ORF">EPUL_001898</name>
</gene>
<proteinExistence type="predicted"/>